<protein>
    <submittedName>
        <fullName evidence="2">Uncharacterized protein</fullName>
    </submittedName>
</protein>
<dbReference type="AlphaFoldDB" id="A0AAW2GHZ7"/>
<reference evidence="2 3" key="1">
    <citation type="submission" date="2023-03" db="EMBL/GenBank/DDBJ databases">
        <title>High recombination rates correlate with genetic variation in Cardiocondyla obscurior ants.</title>
        <authorList>
            <person name="Errbii M."/>
        </authorList>
    </citation>
    <scope>NUCLEOTIDE SEQUENCE [LARGE SCALE GENOMIC DNA]</scope>
    <source>
        <strain evidence="2">Alpha-2009</strain>
        <tissue evidence="2">Whole body</tissue>
    </source>
</reference>
<dbReference type="EMBL" id="JADYXP020000004">
    <property type="protein sequence ID" value="KAL0126210.1"/>
    <property type="molecule type" value="Genomic_DNA"/>
</dbReference>
<organism evidence="2 3">
    <name type="scientific">Cardiocondyla obscurior</name>
    <dbReference type="NCBI Taxonomy" id="286306"/>
    <lineage>
        <taxon>Eukaryota</taxon>
        <taxon>Metazoa</taxon>
        <taxon>Ecdysozoa</taxon>
        <taxon>Arthropoda</taxon>
        <taxon>Hexapoda</taxon>
        <taxon>Insecta</taxon>
        <taxon>Pterygota</taxon>
        <taxon>Neoptera</taxon>
        <taxon>Endopterygota</taxon>
        <taxon>Hymenoptera</taxon>
        <taxon>Apocrita</taxon>
        <taxon>Aculeata</taxon>
        <taxon>Formicoidea</taxon>
        <taxon>Formicidae</taxon>
        <taxon>Myrmicinae</taxon>
        <taxon>Cardiocondyla</taxon>
    </lineage>
</organism>
<evidence type="ECO:0000313" key="2">
    <source>
        <dbReference type="EMBL" id="KAL0126210.1"/>
    </source>
</evidence>
<accession>A0AAW2GHZ7</accession>
<comment type="caution">
    <text evidence="2">The sequence shown here is derived from an EMBL/GenBank/DDBJ whole genome shotgun (WGS) entry which is preliminary data.</text>
</comment>
<dbReference type="Proteomes" id="UP001430953">
    <property type="component" value="Unassembled WGS sequence"/>
</dbReference>
<feature type="region of interest" description="Disordered" evidence="1">
    <location>
        <begin position="64"/>
        <end position="93"/>
    </location>
</feature>
<proteinExistence type="predicted"/>
<gene>
    <name evidence="2" type="ORF">PUN28_004973</name>
</gene>
<keyword evidence="3" id="KW-1185">Reference proteome</keyword>
<evidence type="ECO:0000313" key="3">
    <source>
        <dbReference type="Proteomes" id="UP001430953"/>
    </source>
</evidence>
<evidence type="ECO:0000256" key="1">
    <source>
        <dbReference type="SAM" id="MobiDB-lite"/>
    </source>
</evidence>
<sequence length="167" mass="20964">MRPDNFFFFCGRHDIFPIFNNNCNSSKRETPNEHNQTSFMCKLWILCLNIFIRVRRIEREWKRTRERERERKRERKEEKERVKKSEREKSRCCEKKRERERHIPRKWRKLIELPSPFATFFFRKSPFPFAKSDEKEKKKRRTQRHVRCNRETPRSKLVPRAIFQIGY</sequence>
<name>A0AAW2GHZ7_9HYME</name>